<dbReference type="Gene3D" id="3.40.50.620">
    <property type="entry name" value="HUPs"/>
    <property type="match status" value="1"/>
</dbReference>
<keyword evidence="3" id="KW-1185">Reference proteome</keyword>
<sequence length="431" mass="49103">MSQLTGQLTLSFDSEEKDITVIPDVEVIRDRDCTIDTPILHGYQPESIYGKGVEIYPAVPGKTDTPHMKKYYLNNLDPLESYDYFFSLFSGGKDSVASVLNLLELGVPKDKIILIHHDIDGGSEKKMDWPATKAYCKAFAAAFGLELRFSFREGGFWGEVYRYGSKQPVQFQDADGTMKRIVPQAWARSLELKKLMRKTELEDDMELFKRYDEELRSYGYRFKFPAKAADLSSRYCSGVLKIEVGSVTIAHQVDTKKDCKIMVLSGERRGESTNRSNYNMMELHRTHAPVRNKRVVHHYRNIIDYSEKDVWEILKRNKVSPHPCYLAGWGRASCAACIFSSPSHFAGLRELLPKYYEQIKSSEQELNFTLDNNKSIDEFVGNAKSCVDHSQKKAIYQLVSGDIKIEDIILPAEEEWTYPSGAFRQGVGGPC</sequence>
<dbReference type="RefSeq" id="WP_128635747.1">
    <property type="nucleotide sequence ID" value="NZ_RRCN01000002.1"/>
</dbReference>
<dbReference type="GO" id="GO:0003824">
    <property type="term" value="F:catalytic activity"/>
    <property type="evidence" value="ECO:0007669"/>
    <property type="project" value="InterPro"/>
</dbReference>
<organism evidence="2 3">
    <name type="scientific">Paenibacillus oralis</name>
    <dbReference type="NCBI Taxonomy" id="2490856"/>
    <lineage>
        <taxon>Bacteria</taxon>
        <taxon>Bacillati</taxon>
        <taxon>Bacillota</taxon>
        <taxon>Bacilli</taxon>
        <taxon>Bacillales</taxon>
        <taxon>Paenibacillaceae</taxon>
        <taxon>Paenibacillus</taxon>
    </lineage>
</organism>
<gene>
    <name evidence="2" type="ORF">EHV15_34245</name>
</gene>
<evidence type="ECO:0000313" key="3">
    <source>
        <dbReference type="Proteomes" id="UP000267017"/>
    </source>
</evidence>
<feature type="domain" description="Phosphoadenosine phosphosulphate reductase" evidence="1">
    <location>
        <begin position="88"/>
        <end position="337"/>
    </location>
</feature>
<evidence type="ECO:0000259" key="1">
    <source>
        <dbReference type="Pfam" id="PF01507"/>
    </source>
</evidence>
<dbReference type="SUPFAM" id="SSF52402">
    <property type="entry name" value="Adenine nucleotide alpha hydrolases-like"/>
    <property type="match status" value="1"/>
</dbReference>
<reference evidence="2 3" key="1">
    <citation type="submission" date="2018-11" db="EMBL/GenBank/DDBJ databases">
        <title>Genome sequencing of Paenibacillus sp. KCOM 3021 (= ChDC PVNT-B20).</title>
        <authorList>
            <person name="Kook J.-K."/>
            <person name="Park S.-N."/>
            <person name="Lim Y.K."/>
        </authorList>
    </citation>
    <scope>NUCLEOTIDE SEQUENCE [LARGE SCALE GENOMIC DNA]</scope>
    <source>
        <strain evidence="2 3">KCOM 3021</strain>
    </source>
</reference>
<dbReference type="InterPro" id="IPR014729">
    <property type="entry name" value="Rossmann-like_a/b/a_fold"/>
</dbReference>
<protein>
    <recommendedName>
        <fullName evidence="1">Phosphoadenosine phosphosulphate reductase domain-containing protein</fullName>
    </recommendedName>
</protein>
<dbReference type="InterPro" id="IPR002500">
    <property type="entry name" value="PAPS_reduct_dom"/>
</dbReference>
<proteinExistence type="predicted"/>
<dbReference type="EMBL" id="RRCN01000002">
    <property type="protein sequence ID" value="RRJ54660.1"/>
    <property type="molecule type" value="Genomic_DNA"/>
</dbReference>
<accession>A0A3P3T9I7</accession>
<comment type="caution">
    <text evidence="2">The sequence shown here is derived from an EMBL/GenBank/DDBJ whole genome shotgun (WGS) entry which is preliminary data.</text>
</comment>
<name>A0A3P3T9I7_9BACL</name>
<dbReference type="OrthoDB" id="9772814at2"/>
<dbReference type="AlphaFoldDB" id="A0A3P3T9I7"/>
<dbReference type="Proteomes" id="UP000267017">
    <property type="component" value="Unassembled WGS sequence"/>
</dbReference>
<dbReference type="Pfam" id="PF01507">
    <property type="entry name" value="PAPS_reduct"/>
    <property type="match status" value="1"/>
</dbReference>
<evidence type="ECO:0000313" key="2">
    <source>
        <dbReference type="EMBL" id="RRJ54660.1"/>
    </source>
</evidence>